<reference evidence="2 3" key="1">
    <citation type="journal article" date="2024" name="J Genomics">
        <title>Draft genome sequencing and assembly of Favolaschia claudopus CIRM-BRFM 2984 isolated from oak limbs.</title>
        <authorList>
            <person name="Navarro D."/>
            <person name="Drula E."/>
            <person name="Chaduli D."/>
            <person name="Cazenave R."/>
            <person name="Ahrendt S."/>
            <person name="Wang J."/>
            <person name="Lipzen A."/>
            <person name="Daum C."/>
            <person name="Barry K."/>
            <person name="Grigoriev I.V."/>
            <person name="Favel A."/>
            <person name="Rosso M.N."/>
            <person name="Martin F."/>
        </authorList>
    </citation>
    <scope>NUCLEOTIDE SEQUENCE [LARGE SCALE GENOMIC DNA]</scope>
    <source>
        <strain evidence="2 3">CIRM-BRFM 2984</strain>
    </source>
</reference>
<dbReference type="Pfam" id="PF03070">
    <property type="entry name" value="TENA_THI-4"/>
    <property type="match status" value="1"/>
</dbReference>
<sequence length="239" mass="27141">MATRDRLNDCLSALAAPYAEATQHPFLQSAGDATIDPALFSLWLSQDRIYAAYAYPTFIGALIASIPFDKLAPLNSVSESANRRVLKALMGCLDNIVVEIDFFMAMASKYNLDLGMWQERKATRDYIAEMDSIASSRKLEEGLVFLWAMEKVYLDAWTFVRKKLQETNSEALPAYSMIMSFVPRWTSEEFVKFVDELAVLVEAANIPLPRMKEIVGRVVELEREFWPVTGEEVTMRKVE</sequence>
<dbReference type="InterPro" id="IPR016084">
    <property type="entry name" value="Haem_Oase-like_multi-hlx"/>
</dbReference>
<evidence type="ECO:0000313" key="3">
    <source>
        <dbReference type="Proteomes" id="UP001362999"/>
    </source>
</evidence>
<dbReference type="AlphaFoldDB" id="A0AAW0EIJ9"/>
<dbReference type="Gene3D" id="1.20.910.10">
    <property type="entry name" value="Heme oxygenase-like"/>
    <property type="match status" value="1"/>
</dbReference>
<dbReference type="CDD" id="cd19357">
    <property type="entry name" value="TenA_E_At3g16990-like"/>
    <property type="match status" value="1"/>
</dbReference>
<name>A0AAW0EIJ9_9AGAR</name>
<gene>
    <name evidence="2" type="ORF">R3P38DRAFT_3302247</name>
</gene>
<evidence type="ECO:0000313" key="2">
    <source>
        <dbReference type="EMBL" id="KAK7064794.1"/>
    </source>
</evidence>
<dbReference type="Proteomes" id="UP001362999">
    <property type="component" value="Unassembled WGS sequence"/>
</dbReference>
<keyword evidence="3" id="KW-1185">Reference proteome</keyword>
<proteinExistence type="predicted"/>
<dbReference type="PANTHER" id="PTHR41813">
    <property type="entry name" value="REGULATOR PAB1642, PUTATIVE (AFU_ORTHOLOGUE AFUA_3G11955)-RELATED"/>
    <property type="match status" value="1"/>
</dbReference>
<dbReference type="PANTHER" id="PTHR41813:SF2">
    <property type="entry name" value="REGULATOR PAB1642, PUTATIVE (AFU_ORTHOLOGUE AFUA_3G11955)-RELATED"/>
    <property type="match status" value="1"/>
</dbReference>
<dbReference type="EMBL" id="JAWWNJ010000001">
    <property type="protein sequence ID" value="KAK7064794.1"/>
    <property type="molecule type" value="Genomic_DNA"/>
</dbReference>
<accession>A0AAW0EIJ9</accession>
<organism evidence="2 3">
    <name type="scientific">Favolaschia claudopus</name>
    <dbReference type="NCBI Taxonomy" id="2862362"/>
    <lineage>
        <taxon>Eukaryota</taxon>
        <taxon>Fungi</taxon>
        <taxon>Dikarya</taxon>
        <taxon>Basidiomycota</taxon>
        <taxon>Agaricomycotina</taxon>
        <taxon>Agaricomycetes</taxon>
        <taxon>Agaricomycetidae</taxon>
        <taxon>Agaricales</taxon>
        <taxon>Marasmiineae</taxon>
        <taxon>Mycenaceae</taxon>
        <taxon>Favolaschia</taxon>
    </lineage>
</organism>
<comment type="caution">
    <text evidence="2">The sequence shown here is derived from an EMBL/GenBank/DDBJ whole genome shotgun (WGS) entry which is preliminary data.</text>
</comment>
<dbReference type="SUPFAM" id="SSF48613">
    <property type="entry name" value="Heme oxygenase-like"/>
    <property type="match status" value="1"/>
</dbReference>
<evidence type="ECO:0000259" key="1">
    <source>
        <dbReference type="Pfam" id="PF03070"/>
    </source>
</evidence>
<dbReference type="InterPro" id="IPR053261">
    <property type="entry name" value="Polyketide-peptide_reg"/>
</dbReference>
<protein>
    <submittedName>
        <fullName evidence="2">Heme oxygenase-like protein</fullName>
    </submittedName>
</protein>
<feature type="domain" description="Thiaminase-2/PQQC" evidence="1">
    <location>
        <begin position="18"/>
        <end position="227"/>
    </location>
</feature>
<dbReference type="InterPro" id="IPR004305">
    <property type="entry name" value="Thiaminase-2/PQQC"/>
</dbReference>
<dbReference type="GO" id="GO:0006772">
    <property type="term" value="P:thiamine metabolic process"/>
    <property type="evidence" value="ECO:0007669"/>
    <property type="project" value="UniProtKB-ARBA"/>
</dbReference>